<dbReference type="EMBL" id="QZKI01000093">
    <property type="protein sequence ID" value="RJP68211.1"/>
    <property type="molecule type" value="Genomic_DNA"/>
</dbReference>
<dbReference type="InterPro" id="IPR002155">
    <property type="entry name" value="Thiolase"/>
</dbReference>
<proteinExistence type="predicted"/>
<reference evidence="2 3" key="1">
    <citation type="journal article" date="2017" name="ISME J.">
        <title>Energy and carbon metabolisms in a deep terrestrial subsurface fluid microbial community.</title>
        <authorList>
            <person name="Momper L."/>
            <person name="Jungbluth S.P."/>
            <person name="Lee M.D."/>
            <person name="Amend J.P."/>
        </authorList>
    </citation>
    <scope>NUCLEOTIDE SEQUENCE [LARGE SCALE GENOMIC DNA]</scope>
    <source>
        <strain evidence="2">SURF_17</strain>
    </source>
</reference>
<dbReference type="AlphaFoldDB" id="A0A419EV46"/>
<dbReference type="Proteomes" id="UP000285961">
    <property type="component" value="Unassembled WGS sequence"/>
</dbReference>
<dbReference type="CDD" id="cd00829">
    <property type="entry name" value="SCP-x_thiolase"/>
    <property type="match status" value="1"/>
</dbReference>
<dbReference type="InterPro" id="IPR055140">
    <property type="entry name" value="Thiolase_C_2"/>
</dbReference>
<evidence type="ECO:0000259" key="1">
    <source>
        <dbReference type="Pfam" id="PF22691"/>
    </source>
</evidence>
<dbReference type="GO" id="GO:0003988">
    <property type="term" value="F:acetyl-CoA C-acyltransferase activity"/>
    <property type="evidence" value="ECO:0007669"/>
    <property type="project" value="UniProtKB-ARBA"/>
</dbReference>
<evidence type="ECO:0000313" key="3">
    <source>
        <dbReference type="Proteomes" id="UP000285961"/>
    </source>
</evidence>
<dbReference type="PANTHER" id="PTHR42870">
    <property type="entry name" value="ACETYL-COA C-ACETYLTRANSFERASE"/>
    <property type="match status" value="1"/>
</dbReference>
<comment type="caution">
    <text evidence="2">The sequence shown here is derived from an EMBL/GenBank/DDBJ whole genome shotgun (WGS) entry which is preliminary data.</text>
</comment>
<protein>
    <submittedName>
        <fullName evidence="2">Thiolase family protein</fullName>
    </submittedName>
</protein>
<gene>
    <name evidence="2" type="ORF">C4532_13105</name>
</gene>
<dbReference type="PANTHER" id="PTHR42870:SF1">
    <property type="entry name" value="NON-SPECIFIC LIPID-TRANSFER PROTEIN-LIKE 2"/>
    <property type="match status" value="1"/>
</dbReference>
<organism evidence="2 3">
    <name type="scientific">Candidatus Abyssobacteria bacterium SURF_17</name>
    <dbReference type="NCBI Taxonomy" id="2093361"/>
    <lineage>
        <taxon>Bacteria</taxon>
        <taxon>Pseudomonadati</taxon>
        <taxon>Candidatus Hydrogenedentota</taxon>
        <taxon>Candidatus Abyssobacteria</taxon>
    </lineage>
</organism>
<sequence>MSHSWSRQVAIAGIGESDLGLVPDKDPMQLHAQAAKRALEDCGLKNTDVDGVLTTGTANRLILMHSVLFAEHVGIRPRFTTSMQIGGATIIQMVISAANAIHCGMADVVLIASADSIRSFVGYGELMSIIGEGITELYSKIGHSQFECPYGPTLISTYALAATRHMHEYGTTHEQLAQVAVSIRKHASMHPDAQKREPLTVEDVLSSKMISWPLTKDMCSIISDGGAALVVTSAERARDLKKKPVLLLGAGARTMQEHVTLVDDLVGTAAADAGRQAYEMAGLGPKDMHFAQFYDCFSITPILFLEDFDFCEKGDGGRFVEGGKRIEIGGEIPIVTHGGCHAHCHPGLPSGIFHITEAVKQLRGEVGGARQVKNARVGLVTGLGGHFSCHTALILGTD</sequence>
<dbReference type="Gene3D" id="3.40.47.10">
    <property type="match status" value="1"/>
</dbReference>
<dbReference type="InterPro" id="IPR016039">
    <property type="entry name" value="Thiolase-like"/>
</dbReference>
<feature type="domain" description="Thiolase C-terminal" evidence="1">
    <location>
        <begin position="252"/>
        <end position="397"/>
    </location>
</feature>
<evidence type="ECO:0000313" key="2">
    <source>
        <dbReference type="EMBL" id="RJP68211.1"/>
    </source>
</evidence>
<dbReference type="SUPFAM" id="SSF53901">
    <property type="entry name" value="Thiolase-like"/>
    <property type="match status" value="2"/>
</dbReference>
<dbReference type="Pfam" id="PF22691">
    <property type="entry name" value="Thiolase_C_1"/>
    <property type="match status" value="1"/>
</dbReference>
<name>A0A419EV46_9BACT</name>
<accession>A0A419EV46</accession>
<dbReference type="PIRSF" id="PIRSF000429">
    <property type="entry name" value="Ac-CoA_Ac_transf"/>
    <property type="match status" value="1"/>
</dbReference>